<keyword evidence="9" id="KW-0457">Lysine biosynthesis</keyword>
<dbReference type="InterPro" id="IPR012280">
    <property type="entry name" value="Semialdhyde_DH_dimer_dom"/>
</dbReference>
<evidence type="ECO:0000256" key="8">
    <source>
        <dbReference type="ARBA" id="ARBA00023002"/>
    </source>
</evidence>
<keyword evidence="5" id="KW-0791">Threonine biosynthesis</keyword>
<dbReference type="GO" id="GO:0009088">
    <property type="term" value="P:threonine biosynthetic process"/>
    <property type="evidence" value="ECO:0007669"/>
    <property type="project" value="UniProtKB-UniRule"/>
</dbReference>
<evidence type="ECO:0000256" key="10">
    <source>
        <dbReference type="ARBA" id="ARBA00023167"/>
    </source>
</evidence>
<gene>
    <name evidence="15" type="ORF">CEE37_14570</name>
</gene>
<evidence type="ECO:0000256" key="12">
    <source>
        <dbReference type="NCBIfam" id="TIGR01296"/>
    </source>
</evidence>
<dbReference type="Pfam" id="PF02774">
    <property type="entry name" value="Semialdhyde_dhC"/>
    <property type="match status" value="1"/>
</dbReference>
<dbReference type="PIRSF" id="PIRSF000148">
    <property type="entry name" value="ASA_dh"/>
    <property type="match status" value="1"/>
</dbReference>
<comment type="similarity">
    <text evidence="1">Belongs to the aspartate-semialdehyde dehydrogenase family.</text>
</comment>
<dbReference type="Gene3D" id="3.30.360.10">
    <property type="entry name" value="Dihydrodipicolinate Reductase, domain 2"/>
    <property type="match status" value="1"/>
</dbReference>
<dbReference type="Pfam" id="PF01118">
    <property type="entry name" value="Semialdhyde_dh"/>
    <property type="match status" value="1"/>
</dbReference>
<evidence type="ECO:0000256" key="13">
    <source>
        <dbReference type="PIRSR" id="PIRSR000148-1"/>
    </source>
</evidence>
<keyword evidence="10" id="KW-0486">Methionine biosynthesis</keyword>
<comment type="caution">
    <text evidence="15">The sequence shown here is derived from an EMBL/GenBank/DDBJ whole genome shotgun (WGS) entry which is preliminary data.</text>
</comment>
<dbReference type="Gene3D" id="3.40.50.720">
    <property type="entry name" value="NAD(P)-binding Rossmann-like Domain"/>
    <property type="match status" value="1"/>
</dbReference>
<evidence type="ECO:0000256" key="6">
    <source>
        <dbReference type="ARBA" id="ARBA00022857"/>
    </source>
</evidence>
<organism evidence="15 16">
    <name type="scientific">candidate division LCP-89 bacterium B3_LCP</name>
    <dbReference type="NCBI Taxonomy" id="2012998"/>
    <lineage>
        <taxon>Bacteria</taxon>
        <taxon>Pseudomonadati</taxon>
        <taxon>Bacteria division LCP-89</taxon>
    </lineage>
</organism>
<dbReference type="NCBIfam" id="NF011456">
    <property type="entry name" value="PRK14874.1"/>
    <property type="match status" value="1"/>
</dbReference>
<feature type="active site" description="Proton acceptor" evidence="13">
    <location>
        <position position="240"/>
    </location>
</feature>
<evidence type="ECO:0000256" key="4">
    <source>
        <dbReference type="ARBA" id="ARBA00022605"/>
    </source>
</evidence>
<keyword evidence="8" id="KW-0560">Oxidoreductase</keyword>
<evidence type="ECO:0000256" key="3">
    <source>
        <dbReference type="ARBA" id="ARBA00013120"/>
    </source>
</evidence>
<dbReference type="Proteomes" id="UP000319619">
    <property type="component" value="Unassembled WGS sequence"/>
</dbReference>
<dbReference type="GO" id="GO:0009086">
    <property type="term" value="P:methionine biosynthetic process"/>
    <property type="evidence" value="ECO:0007669"/>
    <property type="project" value="UniProtKB-UniRule"/>
</dbReference>
<dbReference type="PANTHER" id="PTHR46278:SF2">
    <property type="entry name" value="ASPARTATE-SEMIALDEHYDE DEHYDROGENASE"/>
    <property type="match status" value="1"/>
</dbReference>
<evidence type="ECO:0000256" key="5">
    <source>
        <dbReference type="ARBA" id="ARBA00022697"/>
    </source>
</evidence>
<dbReference type="GO" id="GO:0009089">
    <property type="term" value="P:lysine biosynthetic process via diaminopimelate"/>
    <property type="evidence" value="ECO:0007669"/>
    <property type="project" value="UniProtKB-UniRule"/>
</dbReference>
<proteinExistence type="inferred from homology"/>
<sequence>MKDNGVKLAIIGATGLVGRTMAKVLEDRESPIRQLFPVATDKSRGKSFPFHNAECKITGLKDQIWRQTDVALLSAGSDVAKGWIPRLIEAGITCIDNSSAFRQNENVPLVVPEVNADTISEQHKIIANPNCSTIQLVMALAPLHQAYRLKEVVVCTYQSASGAGNKGKSRLLAQQSGDMSGTDPFPHILADNLIPGIGELDDNGYFSEETKLICETRKILRLPGLDVFPTAVRVPVTHCHGESVHLFFDREVHPEEARSILQASPGITVIDEPGVDKYPLPSECVGDDNVFVGRIRQTPGQSHSLDVWIVTDNLRKGAATNAVQILEYLISKQYI</sequence>
<dbReference type="EMBL" id="NJBN01000014">
    <property type="protein sequence ID" value="TKJ36934.1"/>
    <property type="molecule type" value="Genomic_DNA"/>
</dbReference>
<dbReference type="PANTHER" id="PTHR46278">
    <property type="entry name" value="DEHYDROGENASE, PUTATIVE-RELATED"/>
    <property type="match status" value="1"/>
</dbReference>
<reference evidence="15 16" key="1">
    <citation type="submission" date="2017-06" db="EMBL/GenBank/DDBJ databases">
        <title>Novel microbial phyla capable of carbon fixation and sulfur reduction in deep-sea sediments.</title>
        <authorList>
            <person name="Huang J."/>
            <person name="Baker B."/>
            <person name="Wang Y."/>
        </authorList>
    </citation>
    <scope>NUCLEOTIDE SEQUENCE [LARGE SCALE GENOMIC DNA]</scope>
    <source>
        <strain evidence="15">B3_LCP</strain>
    </source>
</reference>
<dbReference type="GO" id="GO:0009097">
    <property type="term" value="P:isoleucine biosynthetic process"/>
    <property type="evidence" value="ECO:0007669"/>
    <property type="project" value="UniProtKB-UniRule"/>
</dbReference>
<keyword evidence="6" id="KW-0521">NADP</keyword>
<comment type="subunit">
    <text evidence="2">Homodimer.</text>
</comment>
<evidence type="ECO:0000256" key="2">
    <source>
        <dbReference type="ARBA" id="ARBA00011738"/>
    </source>
</evidence>
<dbReference type="GO" id="GO:0004073">
    <property type="term" value="F:aspartate-semialdehyde dehydrogenase activity"/>
    <property type="evidence" value="ECO:0007669"/>
    <property type="project" value="UniProtKB-UniRule"/>
</dbReference>
<dbReference type="CDD" id="cd18131">
    <property type="entry name" value="ASADH_C_bac_euk_like"/>
    <property type="match status" value="1"/>
</dbReference>
<dbReference type="GO" id="GO:0046983">
    <property type="term" value="F:protein dimerization activity"/>
    <property type="evidence" value="ECO:0007669"/>
    <property type="project" value="InterPro"/>
</dbReference>
<dbReference type="GO" id="GO:0051287">
    <property type="term" value="F:NAD binding"/>
    <property type="evidence" value="ECO:0007669"/>
    <property type="project" value="InterPro"/>
</dbReference>
<evidence type="ECO:0000256" key="7">
    <source>
        <dbReference type="ARBA" id="ARBA00022915"/>
    </source>
</evidence>
<keyword evidence="4" id="KW-0028">Amino-acid biosynthesis</keyword>
<accession>A0A532UPS5</accession>
<dbReference type="SMART" id="SM00859">
    <property type="entry name" value="Semialdhyde_dh"/>
    <property type="match status" value="1"/>
</dbReference>
<protein>
    <recommendedName>
        <fullName evidence="3 12">Aspartate-semialdehyde dehydrogenase</fullName>
        <ecNumber evidence="3 12">1.2.1.11</ecNumber>
    </recommendedName>
</protein>
<evidence type="ECO:0000313" key="16">
    <source>
        <dbReference type="Proteomes" id="UP000319619"/>
    </source>
</evidence>
<dbReference type="InterPro" id="IPR036291">
    <property type="entry name" value="NAD(P)-bd_dom_sf"/>
</dbReference>
<dbReference type="InterPro" id="IPR000534">
    <property type="entry name" value="Semialdehyde_DH_NAD-bd"/>
</dbReference>
<feature type="active site" description="Acyl-thioester intermediate" evidence="13">
    <location>
        <position position="131"/>
    </location>
</feature>
<feature type="domain" description="Semialdehyde dehydrogenase NAD-binding" evidence="14">
    <location>
        <begin position="7"/>
        <end position="122"/>
    </location>
</feature>
<evidence type="ECO:0000256" key="11">
    <source>
        <dbReference type="ARBA" id="ARBA00047891"/>
    </source>
</evidence>
<dbReference type="NCBIfam" id="TIGR01296">
    <property type="entry name" value="asd_B"/>
    <property type="match status" value="1"/>
</dbReference>
<evidence type="ECO:0000256" key="9">
    <source>
        <dbReference type="ARBA" id="ARBA00023154"/>
    </source>
</evidence>
<evidence type="ECO:0000256" key="1">
    <source>
        <dbReference type="ARBA" id="ARBA00010584"/>
    </source>
</evidence>
<name>A0A532UPS5_UNCL8</name>
<dbReference type="CDD" id="cd02316">
    <property type="entry name" value="VcASADH2_like_N"/>
    <property type="match status" value="1"/>
</dbReference>
<comment type="catalytic activity">
    <reaction evidence="11">
        <text>L-aspartate 4-semialdehyde + phosphate + NADP(+) = 4-phospho-L-aspartate + NADPH + H(+)</text>
        <dbReference type="Rhea" id="RHEA:24284"/>
        <dbReference type="ChEBI" id="CHEBI:15378"/>
        <dbReference type="ChEBI" id="CHEBI:43474"/>
        <dbReference type="ChEBI" id="CHEBI:57535"/>
        <dbReference type="ChEBI" id="CHEBI:57783"/>
        <dbReference type="ChEBI" id="CHEBI:58349"/>
        <dbReference type="ChEBI" id="CHEBI:537519"/>
        <dbReference type="EC" id="1.2.1.11"/>
    </reaction>
</comment>
<evidence type="ECO:0000259" key="14">
    <source>
        <dbReference type="SMART" id="SM00859"/>
    </source>
</evidence>
<dbReference type="SUPFAM" id="SSF55347">
    <property type="entry name" value="Glyceraldehyde-3-phosphate dehydrogenase-like, C-terminal domain"/>
    <property type="match status" value="1"/>
</dbReference>
<dbReference type="AlphaFoldDB" id="A0A532UPS5"/>
<dbReference type="GO" id="GO:0019877">
    <property type="term" value="P:diaminopimelate biosynthetic process"/>
    <property type="evidence" value="ECO:0007669"/>
    <property type="project" value="UniProtKB-KW"/>
</dbReference>
<dbReference type="InterPro" id="IPR005986">
    <property type="entry name" value="Asp_semialdehyde_DH_beta"/>
</dbReference>
<evidence type="ECO:0000313" key="15">
    <source>
        <dbReference type="EMBL" id="TKJ36934.1"/>
    </source>
</evidence>
<dbReference type="GO" id="GO:0050661">
    <property type="term" value="F:NADP binding"/>
    <property type="evidence" value="ECO:0007669"/>
    <property type="project" value="InterPro"/>
</dbReference>
<dbReference type="SUPFAM" id="SSF51735">
    <property type="entry name" value="NAD(P)-binding Rossmann-fold domains"/>
    <property type="match status" value="1"/>
</dbReference>
<dbReference type="EC" id="1.2.1.11" evidence="3 12"/>
<keyword evidence="7" id="KW-0220">Diaminopimelate biosynthesis</keyword>